<dbReference type="PROSITE" id="PS01153">
    <property type="entry name" value="NOL1_NOP2_SUN"/>
    <property type="match status" value="1"/>
</dbReference>
<gene>
    <name evidence="9" type="ORF">CQU01_00420</name>
</gene>
<dbReference type="Gene3D" id="3.40.50.150">
    <property type="entry name" value="Vaccinia Virus protein VP39"/>
    <property type="match status" value="1"/>
</dbReference>
<dbReference type="InterPro" id="IPR031340">
    <property type="entry name" value="RsmF_methylt_CI"/>
</dbReference>
<dbReference type="AlphaFoldDB" id="A0A511UT91"/>
<evidence type="ECO:0000256" key="2">
    <source>
        <dbReference type="ARBA" id="ARBA00022490"/>
    </source>
</evidence>
<dbReference type="InterPro" id="IPR031341">
    <property type="entry name" value="Methyltr_RsmF_N"/>
</dbReference>
<dbReference type="InterPro" id="IPR049560">
    <property type="entry name" value="MeTrfase_RsmB-F_NOP2_cat"/>
</dbReference>
<proteinExistence type="inferred from homology"/>
<dbReference type="Gene3D" id="3.30.70.1170">
    <property type="entry name" value="Sun protein, domain 3"/>
    <property type="match status" value="1"/>
</dbReference>
<dbReference type="OrthoDB" id="9810297at2"/>
<evidence type="ECO:0000256" key="3">
    <source>
        <dbReference type="ARBA" id="ARBA00022603"/>
    </source>
</evidence>
<evidence type="ECO:0000313" key="10">
    <source>
        <dbReference type="Proteomes" id="UP000321491"/>
    </source>
</evidence>
<keyword evidence="2" id="KW-0963">Cytoplasm</keyword>
<feature type="active site" description="Nucleophile" evidence="7">
    <location>
        <position position="231"/>
    </location>
</feature>
<evidence type="ECO:0000256" key="5">
    <source>
        <dbReference type="ARBA" id="ARBA00022691"/>
    </source>
</evidence>
<dbReference type="InterPro" id="IPR001678">
    <property type="entry name" value="MeTrfase_RsmB-F_NOP2_dom"/>
</dbReference>
<dbReference type="Gene3D" id="2.30.130.60">
    <property type="match status" value="1"/>
</dbReference>
<dbReference type="RefSeq" id="WP_146934141.1">
    <property type="nucleotide sequence ID" value="NZ_BJXW01000001.1"/>
</dbReference>
<comment type="caution">
    <text evidence="7">Lacks conserved residue(s) required for the propagation of feature annotation.</text>
</comment>
<evidence type="ECO:0000256" key="4">
    <source>
        <dbReference type="ARBA" id="ARBA00022679"/>
    </source>
</evidence>
<dbReference type="GO" id="GO:0001510">
    <property type="term" value="P:RNA methylation"/>
    <property type="evidence" value="ECO:0007669"/>
    <property type="project" value="InterPro"/>
</dbReference>
<dbReference type="Pfam" id="PF17125">
    <property type="entry name" value="Methyltr_RsmF_N"/>
    <property type="match status" value="1"/>
</dbReference>
<feature type="domain" description="SAM-dependent MTase RsmB/NOP-type" evidence="8">
    <location>
        <begin position="11"/>
        <end position="302"/>
    </location>
</feature>
<keyword evidence="4 7" id="KW-0808">Transferase</keyword>
<dbReference type="EMBL" id="BJXW01000001">
    <property type="protein sequence ID" value="GEN29804.1"/>
    <property type="molecule type" value="Genomic_DNA"/>
</dbReference>
<dbReference type="PANTHER" id="PTHR22807:SF30">
    <property type="entry name" value="28S RRNA (CYTOSINE(4447)-C(5))-METHYLTRANSFERASE-RELATED"/>
    <property type="match status" value="1"/>
</dbReference>
<evidence type="ECO:0000256" key="1">
    <source>
        <dbReference type="ARBA" id="ARBA00007494"/>
    </source>
</evidence>
<organism evidence="9 10">
    <name type="scientific">Cerasibacillus quisquiliarum</name>
    <dbReference type="NCBI Taxonomy" id="227865"/>
    <lineage>
        <taxon>Bacteria</taxon>
        <taxon>Bacillati</taxon>
        <taxon>Bacillota</taxon>
        <taxon>Bacilli</taxon>
        <taxon>Bacillales</taxon>
        <taxon>Bacillaceae</taxon>
        <taxon>Cerasibacillus</taxon>
    </lineage>
</organism>
<dbReference type="InterPro" id="IPR011023">
    <property type="entry name" value="Nop2p"/>
</dbReference>
<protein>
    <submittedName>
        <fullName evidence="9">Methylase</fullName>
    </submittedName>
</protein>
<dbReference type="PROSITE" id="PS51686">
    <property type="entry name" value="SAM_MT_RSMB_NOP"/>
    <property type="match status" value="1"/>
</dbReference>
<dbReference type="InterPro" id="IPR029063">
    <property type="entry name" value="SAM-dependent_MTases_sf"/>
</dbReference>
<dbReference type="Proteomes" id="UP000321491">
    <property type="component" value="Unassembled WGS sequence"/>
</dbReference>
<evidence type="ECO:0000256" key="7">
    <source>
        <dbReference type="PROSITE-ProRule" id="PRU01023"/>
    </source>
</evidence>
<evidence type="ECO:0000259" key="8">
    <source>
        <dbReference type="PROSITE" id="PS51686"/>
    </source>
</evidence>
<dbReference type="InterPro" id="IPR018314">
    <property type="entry name" value="RsmB/NOL1/NOP2-like_CS"/>
</dbReference>
<comment type="caution">
    <text evidence="9">The sequence shown here is derived from an EMBL/GenBank/DDBJ whole genome shotgun (WGS) entry which is preliminary data.</text>
</comment>
<evidence type="ECO:0000313" key="9">
    <source>
        <dbReference type="EMBL" id="GEN29804.1"/>
    </source>
</evidence>
<dbReference type="SUPFAM" id="SSF53335">
    <property type="entry name" value="S-adenosyl-L-methionine-dependent methyltransferases"/>
    <property type="match status" value="1"/>
</dbReference>
<keyword evidence="6 7" id="KW-0694">RNA-binding</keyword>
<dbReference type="Pfam" id="PF01189">
    <property type="entry name" value="Methyltr_RsmB-F"/>
    <property type="match status" value="1"/>
</dbReference>
<keyword evidence="3 7" id="KW-0489">Methyltransferase</keyword>
<dbReference type="Pfam" id="PF13636">
    <property type="entry name" value="Methyltranf_PUA"/>
    <property type="match status" value="1"/>
</dbReference>
<dbReference type="PRINTS" id="PR02008">
    <property type="entry name" value="RCMTFAMILY"/>
</dbReference>
<feature type="binding site" evidence="7">
    <location>
        <position position="178"/>
    </location>
    <ligand>
        <name>S-adenosyl-L-methionine</name>
        <dbReference type="ChEBI" id="CHEBI:59789"/>
    </ligand>
</feature>
<dbReference type="GO" id="GO:0003723">
    <property type="term" value="F:RNA binding"/>
    <property type="evidence" value="ECO:0007669"/>
    <property type="project" value="UniProtKB-UniRule"/>
</dbReference>
<keyword evidence="10" id="KW-1185">Reference proteome</keyword>
<dbReference type="GO" id="GO:0008757">
    <property type="term" value="F:S-adenosylmethionine-dependent methyltransferase activity"/>
    <property type="evidence" value="ECO:0007669"/>
    <property type="project" value="InterPro"/>
</dbReference>
<dbReference type="CDD" id="cd02440">
    <property type="entry name" value="AdoMet_MTases"/>
    <property type="match status" value="1"/>
</dbReference>
<comment type="similarity">
    <text evidence="1 7">Belongs to the class I-like SAM-binding methyltransferase superfamily. RsmB/NOP family.</text>
</comment>
<name>A0A511UT91_9BACI</name>
<keyword evidence="5 7" id="KW-0949">S-adenosyl-L-methionine</keyword>
<dbReference type="CDD" id="cd21147">
    <property type="entry name" value="RsmF_methylt_CTD1"/>
    <property type="match status" value="1"/>
</dbReference>
<evidence type="ECO:0000256" key="6">
    <source>
        <dbReference type="ARBA" id="ARBA00022884"/>
    </source>
</evidence>
<sequence>MQLPDDFLVKMKDLLNEEFEPFITTYNDKQTNGLRLNTLKIKKEDFLNLTSFALKQIPWVDVGFYYNHEERPGKHPYHEAGLYYIQEPSAMAVVEVMTPQPGEKILDLSAAPGGKTTHIAQYMKQQGLLVANDIHPSRARILSQNVERMGIRNAVVTNETPERLAKRFPSFFDRILVDAPCSGEGMFRKNPLACDEWSLNYVEACARRQKNILDQACQMLKTEGQLVYSTCTFSPEENEQLINQFVKDHPNFEIERIDVYDQFSSGRSHWVDGPVKGIEHTIRLWPHHIKGEGHFIAVLRKNGAREQHKYKQLRPIKNKNRLKDYLTFAKENLRTIPKGTFILFGDDLYIVPSEMILMDHLKVIRPGWHLGTNKKNRFQPSHALALSLKANEVKHHVNFSSDSHDILAYLKGEAFRVQGENGWNLITVDGYSLGWGKLSNQLMKNHFPKGLRWMS</sequence>
<dbReference type="PANTHER" id="PTHR22807">
    <property type="entry name" value="NOP2 YEAST -RELATED NOL1/NOP2/FMU SUN DOMAIN-CONTAINING"/>
    <property type="match status" value="1"/>
</dbReference>
<feature type="binding site" evidence="7">
    <location>
        <position position="133"/>
    </location>
    <ligand>
        <name>S-adenosyl-L-methionine</name>
        <dbReference type="ChEBI" id="CHEBI:59789"/>
    </ligand>
</feature>
<dbReference type="InterPro" id="IPR023267">
    <property type="entry name" value="RCMT"/>
</dbReference>
<feature type="binding site" evidence="7">
    <location>
        <begin position="109"/>
        <end position="115"/>
    </location>
    <ligand>
        <name>S-adenosyl-L-methionine</name>
        <dbReference type="ChEBI" id="CHEBI:59789"/>
    </ligand>
</feature>
<dbReference type="GO" id="GO:0008173">
    <property type="term" value="F:RNA methyltransferase activity"/>
    <property type="evidence" value="ECO:0007669"/>
    <property type="project" value="InterPro"/>
</dbReference>
<dbReference type="GO" id="GO:0006396">
    <property type="term" value="P:RNA processing"/>
    <property type="evidence" value="ECO:0007669"/>
    <property type="project" value="InterPro"/>
</dbReference>
<reference evidence="9 10" key="1">
    <citation type="submission" date="2019-07" db="EMBL/GenBank/DDBJ databases">
        <title>Whole genome shotgun sequence of Cerasibacillus quisquiliarum NBRC 102429.</title>
        <authorList>
            <person name="Hosoyama A."/>
            <person name="Uohara A."/>
            <person name="Ohji S."/>
            <person name="Ichikawa N."/>
        </authorList>
    </citation>
    <scope>NUCLEOTIDE SEQUENCE [LARGE SCALE GENOMIC DNA]</scope>
    <source>
        <strain evidence="9 10">NBRC 102429</strain>
    </source>
</reference>
<dbReference type="NCBIfam" id="TIGR00446">
    <property type="entry name" value="nop2p"/>
    <property type="match status" value="1"/>
</dbReference>
<dbReference type="InterPro" id="IPR027391">
    <property type="entry name" value="Nol1_Nop2_Fmu_2"/>
</dbReference>
<accession>A0A511UT91</accession>
<dbReference type="Pfam" id="PF17126">
    <property type="entry name" value="RsmF_methylt_CI"/>
    <property type="match status" value="1"/>
</dbReference>